<comment type="subcellular location">
    <subcellularLocation>
        <location evidence="2">Cell inner membrane</location>
        <topology evidence="2">Single-pass type II membrane protein</topology>
    </subcellularLocation>
    <subcellularLocation>
        <location evidence="13">Cell membrane</location>
        <topology evidence="13">Single-pass type II membrane protein</topology>
    </subcellularLocation>
</comment>
<evidence type="ECO:0000313" key="15">
    <source>
        <dbReference type="EMBL" id="TBR82030.1"/>
    </source>
</evidence>
<evidence type="ECO:0000256" key="12">
    <source>
        <dbReference type="ARBA" id="ARBA00023136"/>
    </source>
</evidence>
<evidence type="ECO:0000256" key="2">
    <source>
        <dbReference type="ARBA" id="ARBA00004249"/>
    </source>
</evidence>
<dbReference type="Pfam" id="PF02472">
    <property type="entry name" value="ExbD"/>
    <property type="match status" value="1"/>
</dbReference>
<keyword evidence="7" id="KW-1003">Cell membrane</keyword>
<evidence type="ECO:0000256" key="6">
    <source>
        <dbReference type="ARBA" id="ARBA00022448"/>
    </source>
</evidence>
<dbReference type="RefSeq" id="WP_131163976.1">
    <property type="nucleotide sequence ID" value="NZ_CP076657.1"/>
</dbReference>
<comment type="subunit">
    <text evidence="4">The accessory proteins ExbB and ExbD seem to form a complex with TonB.</text>
</comment>
<keyword evidence="10 13" id="KW-0653">Protein transport</keyword>
<keyword evidence="11 14" id="KW-1133">Transmembrane helix</keyword>
<feature type="transmembrane region" description="Helical" evidence="14">
    <location>
        <begin position="12"/>
        <end position="34"/>
    </location>
</feature>
<comment type="similarity">
    <text evidence="3 13">Belongs to the ExbD/TolR family.</text>
</comment>
<dbReference type="OrthoDB" id="9798629at2"/>
<dbReference type="Proteomes" id="UP000292583">
    <property type="component" value="Unassembled WGS sequence"/>
</dbReference>
<evidence type="ECO:0000313" key="16">
    <source>
        <dbReference type="Proteomes" id="UP000292583"/>
    </source>
</evidence>
<evidence type="ECO:0000256" key="13">
    <source>
        <dbReference type="RuleBase" id="RU003879"/>
    </source>
</evidence>
<keyword evidence="9 13" id="KW-0812">Transmembrane</keyword>
<keyword evidence="16" id="KW-1185">Reference proteome</keyword>
<evidence type="ECO:0000256" key="1">
    <source>
        <dbReference type="ARBA" id="ARBA00003540"/>
    </source>
</evidence>
<comment type="caution">
    <text evidence="15">The sequence shown here is derived from an EMBL/GenBank/DDBJ whole genome shotgun (WGS) entry which is preliminary data.</text>
</comment>
<keyword evidence="8" id="KW-0997">Cell inner membrane</keyword>
<sequence>MIKLPKNEGLNIVPFIDIMLVLLAIILSISTFIAQGSIKINLPSSQSSINMSEKEEKISISIDAQNIFYVDDKKISLDELKHTIDNLNPKTIVELKSDKDSKFESFVKVIDLLKAKKHENFQILTEKKND</sequence>
<dbReference type="InterPro" id="IPR014171">
    <property type="entry name" value="TonB_ExbD_2"/>
</dbReference>
<evidence type="ECO:0000256" key="11">
    <source>
        <dbReference type="ARBA" id="ARBA00022989"/>
    </source>
</evidence>
<dbReference type="PANTHER" id="PTHR30558:SF12">
    <property type="entry name" value="BIOPOLYMER TRANSPORT PROTEIN EXBD"/>
    <property type="match status" value="1"/>
</dbReference>
<evidence type="ECO:0000256" key="10">
    <source>
        <dbReference type="ARBA" id="ARBA00022927"/>
    </source>
</evidence>
<keyword evidence="6 13" id="KW-0813">Transport</keyword>
<organism evidence="15 16">
    <name type="scientific">Campylobacter novaezeelandiae</name>
    <dbReference type="NCBI Taxonomy" id="2267891"/>
    <lineage>
        <taxon>Bacteria</taxon>
        <taxon>Pseudomonadati</taxon>
        <taxon>Campylobacterota</taxon>
        <taxon>Epsilonproteobacteria</taxon>
        <taxon>Campylobacterales</taxon>
        <taxon>Campylobacteraceae</taxon>
        <taxon>Campylobacter</taxon>
    </lineage>
</organism>
<evidence type="ECO:0000256" key="14">
    <source>
        <dbReference type="SAM" id="Phobius"/>
    </source>
</evidence>
<dbReference type="GO" id="GO:0022857">
    <property type="term" value="F:transmembrane transporter activity"/>
    <property type="evidence" value="ECO:0007669"/>
    <property type="project" value="InterPro"/>
</dbReference>
<evidence type="ECO:0000256" key="7">
    <source>
        <dbReference type="ARBA" id="ARBA00022475"/>
    </source>
</evidence>
<dbReference type="PANTHER" id="PTHR30558">
    <property type="entry name" value="EXBD MEMBRANE COMPONENT OF PMF-DRIVEN MACROMOLECULE IMPORT SYSTEM"/>
    <property type="match status" value="1"/>
</dbReference>
<dbReference type="Gene3D" id="3.30.420.270">
    <property type="match status" value="1"/>
</dbReference>
<dbReference type="AlphaFoldDB" id="A0A4Q9JX81"/>
<evidence type="ECO:0000256" key="8">
    <source>
        <dbReference type="ARBA" id="ARBA00022519"/>
    </source>
</evidence>
<evidence type="ECO:0000256" key="4">
    <source>
        <dbReference type="ARBA" id="ARBA00011471"/>
    </source>
</evidence>
<comment type="function">
    <text evidence="1">Involved in the TonB-dependent energy-dependent transport of various receptor-bound substrates.</text>
</comment>
<dbReference type="EMBL" id="QPGR01000002">
    <property type="protein sequence ID" value="TBR82030.1"/>
    <property type="molecule type" value="Genomic_DNA"/>
</dbReference>
<proteinExistence type="inferred from homology"/>
<evidence type="ECO:0000256" key="9">
    <source>
        <dbReference type="ARBA" id="ARBA00022692"/>
    </source>
</evidence>
<evidence type="ECO:0000256" key="3">
    <source>
        <dbReference type="ARBA" id="ARBA00005811"/>
    </source>
</evidence>
<keyword evidence="12 14" id="KW-0472">Membrane</keyword>
<protein>
    <recommendedName>
        <fullName evidence="5">Biopolymer transport protein ExbD</fullName>
    </recommendedName>
</protein>
<dbReference type="GO" id="GO:0005886">
    <property type="term" value="C:plasma membrane"/>
    <property type="evidence" value="ECO:0007669"/>
    <property type="project" value="UniProtKB-SubCell"/>
</dbReference>
<evidence type="ECO:0000256" key="5">
    <source>
        <dbReference type="ARBA" id="ARBA00022090"/>
    </source>
</evidence>
<accession>A0A4Q9JX81</accession>
<name>A0A4Q9JX81_9BACT</name>
<reference evidence="15 16" key="1">
    <citation type="submission" date="2018-07" db="EMBL/GenBank/DDBJ databases">
        <title>Campylobacter zealandensis sp. nov., isolated from birds and water in New Zealand.</title>
        <authorList>
            <person name="Wilkinson D.A."/>
            <person name="Biggs P.J."/>
            <person name="French N.P."/>
            <person name="Midwinter A.C."/>
        </authorList>
    </citation>
    <scope>NUCLEOTIDE SEQUENCE [LARGE SCALE GENOMIC DNA]</scope>
    <source>
        <strain evidence="15 16">B423b</strain>
    </source>
</reference>
<dbReference type="NCBIfam" id="TIGR02804">
    <property type="entry name" value="ExbD_2"/>
    <property type="match status" value="1"/>
</dbReference>
<dbReference type="InterPro" id="IPR003400">
    <property type="entry name" value="ExbD"/>
</dbReference>
<gene>
    <name evidence="15" type="primary">exbD</name>
    <name evidence="15" type="ORF">DU473_01780</name>
</gene>
<dbReference type="GO" id="GO:0015031">
    <property type="term" value="P:protein transport"/>
    <property type="evidence" value="ECO:0007669"/>
    <property type="project" value="UniProtKB-KW"/>
</dbReference>